<dbReference type="OrthoDB" id="5148301at2"/>
<feature type="signal peptide" evidence="1">
    <location>
        <begin position="1"/>
        <end position="27"/>
    </location>
</feature>
<dbReference type="RefSeq" id="WP_142122256.1">
    <property type="nucleotide sequence ID" value="NZ_BAAASV010000002.1"/>
</dbReference>
<protein>
    <submittedName>
        <fullName evidence="2">Uncharacterized protein</fullName>
    </submittedName>
</protein>
<gene>
    <name evidence="2" type="ORF">FB461_2351</name>
</gene>
<dbReference type="EMBL" id="VFOS01000005">
    <property type="protein sequence ID" value="TQL57230.1"/>
    <property type="molecule type" value="Genomic_DNA"/>
</dbReference>
<organism evidence="2 3">
    <name type="scientific">Rarobacter faecitabidus</name>
    <dbReference type="NCBI Taxonomy" id="13243"/>
    <lineage>
        <taxon>Bacteria</taxon>
        <taxon>Bacillati</taxon>
        <taxon>Actinomycetota</taxon>
        <taxon>Actinomycetes</taxon>
        <taxon>Micrococcales</taxon>
        <taxon>Rarobacteraceae</taxon>
        <taxon>Rarobacter</taxon>
    </lineage>
</organism>
<sequence length="172" mass="17298">MRNKIAAALTAVALASGAAAVAPIAQASPEAPRPAVSAAPAVAAAKTTKTIVVKAKGRVNPEKLTVKQAAKAMKAGFVEVKGTAVNEAGFIVLMGVKKGNSAAGKLWKAKKGQKVRVATTKGKKLNVKVLKRVSGEDFAAGDVAVTVLSKTKAIIVIGASASSDAARVFLLG</sequence>
<feature type="chain" id="PRO_5022073484" evidence="1">
    <location>
        <begin position="28"/>
        <end position="172"/>
    </location>
</feature>
<name>A0A542ZAH1_RARFA</name>
<keyword evidence="1" id="KW-0732">Signal</keyword>
<accession>A0A542ZAH1</accession>
<comment type="caution">
    <text evidence="2">The sequence shown here is derived from an EMBL/GenBank/DDBJ whole genome shotgun (WGS) entry which is preliminary data.</text>
</comment>
<dbReference type="AlphaFoldDB" id="A0A542ZAH1"/>
<dbReference type="Proteomes" id="UP000315389">
    <property type="component" value="Unassembled WGS sequence"/>
</dbReference>
<keyword evidence="3" id="KW-1185">Reference proteome</keyword>
<evidence type="ECO:0000313" key="2">
    <source>
        <dbReference type="EMBL" id="TQL57230.1"/>
    </source>
</evidence>
<proteinExistence type="predicted"/>
<evidence type="ECO:0000313" key="3">
    <source>
        <dbReference type="Proteomes" id="UP000315389"/>
    </source>
</evidence>
<evidence type="ECO:0000256" key="1">
    <source>
        <dbReference type="SAM" id="SignalP"/>
    </source>
</evidence>
<reference evidence="2 3" key="1">
    <citation type="submission" date="2019-06" db="EMBL/GenBank/DDBJ databases">
        <title>Sequencing the genomes of 1000 actinobacteria strains.</title>
        <authorList>
            <person name="Klenk H.-P."/>
        </authorList>
    </citation>
    <scope>NUCLEOTIDE SEQUENCE [LARGE SCALE GENOMIC DNA]</scope>
    <source>
        <strain evidence="2 3">DSM 4813</strain>
    </source>
</reference>